<keyword evidence="1" id="KW-0175">Coiled coil</keyword>
<proteinExistence type="predicted"/>
<evidence type="ECO:0000313" key="3">
    <source>
        <dbReference type="Proteomes" id="UP000236840"/>
    </source>
</evidence>
<name>A0A2H9N1K6_9BACT</name>
<reference evidence="3" key="1">
    <citation type="submission" date="2017-09" db="EMBL/GenBank/DDBJ databases">
        <title>Depth-based differentiation of microbial function through sediment-hosted aquifers and enrichment of novel symbionts in the deep terrestrial subsurface.</title>
        <authorList>
            <person name="Probst A.J."/>
            <person name="Ladd B."/>
            <person name="Jarett J.K."/>
            <person name="Geller-Mcgrath D.E."/>
            <person name="Sieber C.M.K."/>
            <person name="Emerson J.B."/>
            <person name="Anantharaman K."/>
            <person name="Thomas B.C."/>
            <person name="Malmstrom R."/>
            <person name="Stieglmeier M."/>
            <person name="Klingl A."/>
            <person name="Woyke T."/>
            <person name="Ryan C.M."/>
            <person name="Banfield J.F."/>
        </authorList>
    </citation>
    <scope>NUCLEOTIDE SEQUENCE [LARGE SCALE GENOMIC DNA]</scope>
</reference>
<feature type="coiled-coil region" evidence="1">
    <location>
        <begin position="68"/>
        <end position="102"/>
    </location>
</feature>
<dbReference type="Proteomes" id="UP000236840">
    <property type="component" value="Unassembled WGS sequence"/>
</dbReference>
<accession>A0A2H9N1K6</accession>
<gene>
    <name evidence="2" type="ORF">COZ90_01100</name>
</gene>
<organism evidence="2 3">
    <name type="scientific">Candidatus Nealsonbacteria bacterium CG_4_8_14_3_um_filter_37_36</name>
    <dbReference type="NCBI Taxonomy" id="1974688"/>
    <lineage>
        <taxon>Bacteria</taxon>
        <taxon>Candidatus Nealsoniibacteriota</taxon>
    </lineage>
</organism>
<comment type="caution">
    <text evidence="2">The sequence shown here is derived from an EMBL/GenBank/DDBJ whole genome shotgun (WGS) entry which is preliminary data.</text>
</comment>
<protein>
    <submittedName>
        <fullName evidence="2">Uncharacterized protein</fullName>
    </submittedName>
</protein>
<dbReference type="EMBL" id="PFHJ01000026">
    <property type="protein sequence ID" value="PIW91335.1"/>
    <property type="molecule type" value="Genomic_DNA"/>
</dbReference>
<evidence type="ECO:0000256" key="1">
    <source>
        <dbReference type="SAM" id="Coils"/>
    </source>
</evidence>
<evidence type="ECO:0000313" key="2">
    <source>
        <dbReference type="EMBL" id="PIW91335.1"/>
    </source>
</evidence>
<dbReference type="AlphaFoldDB" id="A0A2H9N1K6"/>
<sequence>MTQASTQQFLEIDQIREGVILLRNKAMRGVLMVSSLNFALKSEDEQNAIIYQFQNFLNSLDFSLEIVVQSRRLNITGYLEKLKELEEKQENELLKIQTAEYQKFIKDLIAGGAIMAKSFFVVIPFTLIEIPGMKAVKGLVKRGEILTLTEEQFQRCKSQLWQRMEFVALGLRRCGLQCVPLNTSELIELFWSLYHPEEAEVGYYPEIPPELIR</sequence>